<organism evidence="5 7">
    <name type="scientific">Corynebacterium coyleae</name>
    <dbReference type="NCBI Taxonomy" id="53374"/>
    <lineage>
        <taxon>Bacteria</taxon>
        <taxon>Bacillati</taxon>
        <taxon>Actinomycetota</taxon>
        <taxon>Actinomycetes</taxon>
        <taxon>Mycobacteriales</taxon>
        <taxon>Corynebacteriaceae</taxon>
        <taxon>Corynebacterium</taxon>
    </lineage>
</organism>
<reference evidence="5 7" key="1">
    <citation type="submission" date="2020-03" db="EMBL/GenBank/DDBJ databases">
        <title>Draft genome sequences of bacterial isolates from the female urobiome.</title>
        <authorList>
            <person name="Miller-Ensminger T."/>
            <person name="Wolfe A.J."/>
            <person name="Putonti C."/>
        </authorList>
    </citation>
    <scope>NUCLEOTIDE SEQUENCE [LARGE SCALE GENOMIC DNA]</scope>
    <source>
        <strain evidence="5 7">UMB8490</strain>
    </source>
</reference>
<evidence type="ECO:0000256" key="3">
    <source>
        <dbReference type="ARBA" id="ARBA00023002"/>
    </source>
</evidence>
<dbReference type="InterPro" id="IPR050765">
    <property type="entry name" value="Riboflavin_Biosynth_HTPR"/>
</dbReference>
<dbReference type="PANTHER" id="PTHR38011">
    <property type="entry name" value="DIHYDROFOLATE REDUCTASE FAMILY PROTEIN (AFU_ORTHOLOGUE AFUA_8G06820)"/>
    <property type="match status" value="1"/>
</dbReference>
<evidence type="ECO:0000259" key="4">
    <source>
        <dbReference type="Pfam" id="PF01872"/>
    </source>
</evidence>
<dbReference type="Proteomes" id="UP000591626">
    <property type="component" value="Unassembled WGS sequence"/>
</dbReference>
<dbReference type="RefSeq" id="WP_070614504.1">
    <property type="nucleotide sequence ID" value="NZ_CP047198.1"/>
</dbReference>
<sequence length="256" mass="27606">MLTPNTSDQLPDSIDTQVLIGPVLPPGECETRLIGIASLTGVAAIEGASAGLGNATDFALLNALRVWSDAVLVGAETVRKEDYFGARVSPEKQQQRKENGQSVAPPIVVLSRSLGFDTSSQLFSNSLAAPIFAVPQDMLDTPEVAARAHDITEAGGSILPLVDDSMRTAIEALHMHGMSRIVCEGGPQLNTQMLNEDAVDVFHYTISPHAVLQPSEVRLFGHSDDDRNIPFVLESVKATSDSLLFCRYRRVRDRKG</sequence>
<dbReference type="GeneID" id="92750893"/>
<dbReference type="SUPFAM" id="SSF53597">
    <property type="entry name" value="Dihydrofolate reductase-like"/>
    <property type="match status" value="1"/>
</dbReference>
<evidence type="ECO:0000313" key="5">
    <source>
        <dbReference type="EMBL" id="NJJ04698.1"/>
    </source>
</evidence>
<evidence type="ECO:0000256" key="1">
    <source>
        <dbReference type="ARBA" id="ARBA00005104"/>
    </source>
</evidence>
<dbReference type="GO" id="GO:0009231">
    <property type="term" value="P:riboflavin biosynthetic process"/>
    <property type="evidence" value="ECO:0007669"/>
    <property type="project" value="InterPro"/>
</dbReference>
<feature type="domain" description="Bacterial bifunctional deaminase-reductase C-terminal" evidence="4">
    <location>
        <begin position="38"/>
        <end position="227"/>
    </location>
</feature>
<accession>A0AAP7CDT1</accession>
<evidence type="ECO:0000313" key="7">
    <source>
        <dbReference type="Proteomes" id="UP000591626"/>
    </source>
</evidence>
<dbReference type="Pfam" id="PF01872">
    <property type="entry name" value="RibD_C"/>
    <property type="match status" value="1"/>
</dbReference>
<dbReference type="Gene3D" id="3.40.430.10">
    <property type="entry name" value="Dihydrofolate Reductase, subunit A"/>
    <property type="match status" value="1"/>
</dbReference>
<evidence type="ECO:0000313" key="6">
    <source>
        <dbReference type="EMBL" id="QXB18521.1"/>
    </source>
</evidence>
<reference evidence="6 8" key="2">
    <citation type="submission" date="2021-06" db="EMBL/GenBank/DDBJ databases">
        <title>FDA dAtabase for Regulatory Grade micrObial Sequences (FDA-ARGOS): Supporting development and validation of Infectious Disease Dx tests.</title>
        <authorList>
            <person name="Sproer C."/>
            <person name="Gronow S."/>
            <person name="Severitt S."/>
            <person name="Schroder I."/>
            <person name="Tallon L."/>
            <person name="Sadzewicz L."/>
            <person name="Zhao X."/>
            <person name="Boylan J."/>
            <person name="Ott S."/>
            <person name="Bowen H."/>
            <person name="Vavikolanu K."/>
            <person name="Mehta A."/>
            <person name="Aluvathingal J."/>
            <person name="Nadendla S."/>
            <person name="Lowell S."/>
            <person name="Myers T."/>
            <person name="Yan Y."/>
        </authorList>
    </citation>
    <scope>NUCLEOTIDE SEQUENCE [LARGE SCALE GENOMIC DNA]</scope>
    <source>
        <strain evidence="6 8">FDAARGOS 1425</strain>
    </source>
</reference>
<proteinExistence type="predicted"/>
<protein>
    <submittedName>
        <fullName evidence="5">Pyrimidine reductase family protein</fullName>
    </submittedName>
</protein>
<dbReference type="PANTHER" id="PTHR38011:SF7">
    <property type="entry name" value="2,5-DIAMINO-6-RIBOSYLAMINO-4(3H)-PYRIMIDINONE 5'-PHOSPHATE REDUCTASE"/>
    <property type="match status" value="1"/>
</dbReference>
<gene>
    <name evidence="5" type="ORF">HC138_10105</name>
    <name evidence="6" type="ORF">I6L55_11895</name>
</gene>
<evidence type="ECO:0000313" key="8">
    <source>
        <dbReference type="Proteomes" id="UP000683520"/>
    </source>
</evidence>
<evidence type="ECO:0000256" key="2">
    <source>
        <dbReference type="ARBA" id="ARBA00022857"/>
    </source>
</evidence>
<dbReference type="GO" id="GO:0008703">
    <property type="term" value="F:5-amino-6-(5-phosphoribosylamino)uracil reductase activity"/>
    <property type="evidence" value="ECO:0007669"/>
    <property type="project" value="InterPro"/>
</dbReference>
<comment type="pathway">
    <text evidence="1">Cofactor biosynthesis; riboflavin biosynthesis.</text>
</comment>
<name>A0AAP7CDT1_9CORY</name>
<dbReference type="InterPro" id="IPR024072">
    <property type="entry name" value="DHFR-like_dom_sf"/>
</dbReference>
<dbReference type="EMBL" id="CP077302">
    <property type="protein sequence ID" value="QXB18521.1"/>
    <property type="molecule type" value="Genomic_DNA"/>
</dbReference>
<keyword evidence="2" id="KW-0521">NADP</keyword>
<dbReference type="NCBIfam" id="NF010663">
    <property type="entry name" value="PRK14059.1-1"/>
    <property type="match status" value="1"/>
</dbReference>
<dbReference type="InterPro" id="IPR002734">
    <property type="entry name" value="RibDG_C"/>
</dbReference>
<keyword evidence="8" id="KW-1185">Reference proteome</keyword>
<keyword evidence="3" id="KW-0560">Oxidoreductase</keyword>
<dbReference type="AlphaFoldDB" id="A0AAP7CDT1"/>
<dbReference type="EMBL" id="JAAUVV010000023">
    <property type="protein sequence ID" value="NJJ04698.1"/>
    <property type="molecule type" value="Genomic_DNA"/>
</dbReference>
<dbReference type="Proteomes" id="UP000683520">
    <property type="component" value="Chromosome"/>
</dbReference>